<dbReference type="RefSeq" id="XP_011129092.1">
    <property type="nucleotide sequence ID" value="XM_011130790.1"/>
</dbReference>
<dbReference type="GeneID" id="22911212"/>
<evidence type="ECO:0000313" key="3">
    <source>
        <dbReference type="EMBL" id="EZG79245.1"/>
    </source>
</evidence>
<dbReference type="InterPro" id="IPR000868">
    <property type="entry name" value="Isochorismatase-like_dom"/>
</dbReference>
<evidence type="ECO:0000313" key="4">
    <source>
        <dbReference type="Proteomes" id="UP000019763"/>
    </source>
</evidence>
<comment type="caution">
    <text evidence="3">The sequence shown here is derived from an EMBL/GenBank/DDBJ whole genome shotgun (WGS) entry which is preliminary data.</text>
</comment>
<dbReference type="OrthoDB" id="269496at2759"/>
<protein>
    <submittedName>
        <fullName evidence="3">Isochorismatase family hydrolase</fullName>
    </submittedName>
</protein>
<comment type="similarity">
    <text evidence="1">Belongs to the isochorismatase family.</text>
</comment>
<proteinExistence type="inferred from homology"/>
<evidence type="ECO:0000256" key="1">
    <source>
        <dbReference type="ARBA" id="ARBA00006336"/>
    </source>
</evidence>
<gene>
    <name evidence="3" type="ORF">GNI_027870</name>
</gene>
<reference evidence="3" key="1">
    <citation type="submission" date="2013-12" db="EMBL/GenBank/DDBJ databases">
        <authorList>
            <person name="Omoto C.K."/>
            <person name="Sibley D."/>
            <person name="Venepally P."/>
            <person name="Hadjithomas M."/>
            <person name="Karamycheva S."/>
            <person name="Brunk B."/>
            <person name="Roos D."/>
            <person name="Caler E."/>
            <person name="Lorenzi H."/>
        </authorList>
    </citation>
    <scope>NUCLEOTIDE SEQUENCE</scope>
</reference>
<keyword evidence="4" id="KW-1185">Reference proteome</keyword>
<dbReference type="InterPro" id="IPR036380">
    <property type="entry name" value="Isochorismatase-like_sf"/>
</dbReference>
<dbReference type="Gene3D" id="3.40.50.850">
    <property type="entry name" value="Isochorismatase-like"/>
    <property type="match status" value="1"/>
</dbReference>
<name>A0A023BB69_GRENI</name>
<dbReference type="PANTHER" id="PTHR14119">
    <property type="entry name" value="HYDROLASE"/>
    <property type="match status" value="1"/>
</dbReference>
<dbReference type="Proteomes" id="UP000019763">
    <property type="component" value="Unassembled WGS sequence"/>
</dbReference>
<keyword evidence="3" id="KW-0378">Hydrolase</keyword>
<dbReference type="GO" id="GO:0016787">
    <property type="term" value="F:hydrolase activity"/>
    <property type="evidence" value="ECO:0007669"/>
    <property type="project" value="UniProtKB-KW"/>
</dbReference>
<feature type="domain" description="Isochorismatase-like" evidence="2">
    <location>
        <begin position="199"/>
        <end position="340"/>
    </location>
</feature>
<evidence type="ECO:0000259" key="2">
    <source>
        <dbReference type="Pfam" id="PF00857"/>
    </source>
</evidence>
<dbReference type="EMBL" id="AFNH02000208">
    <property type="protein sequence ID" value="EZG79245.1"/>
    <property type="molecule type" value="Genomic_DNA"/>
</dbReference>
<sequence>MHLVVDSSSFIEADPLGDELCGHMIRLFEILEMPIVTLGKLSGESSAKYQDDYGECLQGVCNHLNKHGTREMLYLSHDIPRQDSKLFQVMKDFWTNWDVYLLGDFISAELYADATSETTRRQHLILTSAVSLPFEILYTALHPKFSDVSKLIVKPLIELKRKQYSREETLQSTLKSDRDLGFVDSKTTIQIDPSKSRIALFVCDVQDRILKGLSNVSESGVKELVDHIGNCITWAHKTPRIDLVVTAQIPEKLGPVNSTILEALKPPPASGKSTTAVVPKTSFSAGKYLADYDTVIITGIETHICILLTALELTGNQQAIVVRNAIASSTPFDDWIALLRLGKRPNVRVIESVDLIEISK</sequence>
<accession>A0A023BB69</accession>
<dbReference type="AlphaFoldDB" id="A0A023BB69"/>
<dbReference type="Pfam" id="PF00857">
    <property type="entry name" value="Isochorismatase"/>
    <property type="match status" value="1"/>
</dbReference>
<dbReference type="SUPFAM" id="SSF52499">
    <property type="entry name" value="Isochorismatase-like hydrolases"/>
    <property type="match status" value="1"/>
</dbReference>
<organism evidence="3 4">
    <name type="scientific">Gregarina niphandrodes</name>
    <name type="common">Septate eugregarine</name>
    <dbReference type="NCBI Taxonomy" id="110365"/>
    <lineage>
        <taxon>Eukaryota</taxon>
        <taxon>Sar</taxon>
        <taxon>Alveolata</taxon>
        <taxon>Apicomplexa</taxon>
        <taxon>Conoidasida</taxon>
        <taxon>Gregarinasina</taxon>
        <taxon>Eugregarinorida</taxon>
        <taxon>Gregarinidae</taxon>
        <taxon>Gregarina</taxon>
    </lineage>
</organism>
<dbReference type="PANTHER" id="PTHR14119:SF3">
    <property type="entry name" value="ISOCHORISMATASE DOMAIN-CONTAINING PROTEIN 2"/>
    <property type="match status" value="1"/>
</dbReference>
<dbReference type="VEuPathDB" id="CryptoDB:GNI_027870"/>
<dbReference type="InterPro" id="IPR050993">
    <property type="entry name" value="Isochorismatase_domain"/>
</dbReference>